<feature type="transmembrane region" description="Helical" evidence="2">
    <location>
        <begin position="136"/>
        <end position="156"/>
    </location>
</feature>
<dbReference type="KEGG" id="pmet:G4Y79_15590"/>
<feature type="transmembrane region" description="Helical" evidence="2">
    <location>
        <begin position="256"/>
        <end position="276"/>
    </location>
</feature>
<evidence type="ECO:0000256" key="1">
    <source>
        <dbReference type="ARBA" id="ARBA00005801"/>
    </source>
</evidence>
<name>A0A7S8E6A4_9CHLR</name>
<feature type="transmembrane region" description="Helical" evidence="2">
    <location>
        <begin position="202"/>
        <end position="219"/>
    </location>
</feature>
<dbReference type="RefSeq" id="WP_195169198.1">
    <property type="nucleotide sequence ID" value="NZ_CP062983.1"/>
</dbReference>
<dbReference type="GO" id="GO:0006465">
    <property type="term" value="P:signal peptide processing"/>
    <property type="evidence" value="ECO:0007669"/>
    <property type="project" value="TreeGrafter"/>
</dbReference>
<dbReference type="PANTHER" id="PTHR30487">
    <property type="entry name" value="TYPE 4 PREPILIN-LIKE PROTEINS LEADER PEPTIDE-PROCESSING ENZYME"/>
    <property type="match status" value="1"/>
</dbReference>
<dbReference type="PANTHER" id="PTHR30487:SF0">
    <property type="entry name" value="PREPILIN LEADER PEPTIDASE_N-METHYLTRANSFERASE-RELATED"/>
    <property type="match status" value="1"/>
</dbReference>
<feature type="domain" description="Prepilin type IV endopeptidase peptidase" evidence="3">
    <location>
        <begin position="119"/>
        <end position="239"/>
    </location>
</feature>
<comment type="similarity">
    <text evidence="1">Belongs to the peptidase A24 family.</text>
</comment>
<dbReference type="Proteomes" id="UP000594468">
    <property type="component" value="Chromosome"/>
</dbReference>
<feature type="transmembrane region" description="Helical" evidence="2">
    <location>
        <begin position="225"/>
        <end position="244"/>
    </location>
</feature>
<keyword evidence="2" id="KW-0472">Membrane</keyword>
<keyword evidence="2" id="KW-1133">Transmembrane helix</keyword>
<feature type="transmembrane region" description="Helical" evidence="2">
    <location>
        <begin position="168"/>
        <end position="190"/>
    </location>
</feature>
<keyword evidence="2" id="KW-0812">Transmembrane</keyword>
<dbReference type="Pfam" id="PF01478">
    <property type="entry name" value="Peptidase_A24"/>
    <property type="match status" value="1"/>
</dbReference>
<evidence type="ECO:0000313" key="4">
    <source>
        <dbReference type="EMBL" id="QPC81125.1"/>
    </source>
</evidence>
<dbReference type="GO" id="GO:0004190">
    <property type="term" value="F:aspartic-type endopeptidase activity"/>
    <property type="evidence" value="ECO:0007669"/>
    <property type="project" value="InterPro"/>
</dbReference>
<dbReference type="InterPro" id="IPR000045">
    <property type="entry name" value="Prepilin_IV_endopep_pep"/>
</dbReference>
<sequence>MLLEVVIVILIGWIAGIVVNALADELPYRRNPTLPLYPDGTPRPITAWSGMTAFLLNQRKPETPQPNPERERIYEGEPRLSWRYPLTEILTIFLMLLALNASQQMETPVPTLQLVLWFIYMAILALIIVIDIEHKLILFVVIVPSCILAIVDALILPVPQPNIQDALIGAAIGFGTFYLFYRGGFLFTYIMGKMRGQEINTVAFGYGDVMMITLTGLLVGTIHVIVALFLTVIFGAIGALLYIIARSVLGSRYRAFTALPYGPYIVAATVIMLLYGQPVRYALMGF</sequence>
<feature type="transmembrane region" description="Helical" evidence="2">
    <location>
        <begin position="80"/>
        <end position="99"/>
    </location>
</feature>
<dbReference type="EMBL" id="CP062983">
    <property type="protein sequence ID" value="QPC81125.1"/>
    <property type="molecule type" value="Genomic_DNA"/>
</dbReference>
<evidence type="ECO:0000256" key="2">
    <source>
        <dbReference type="SAM" id="Phobius"/>
    </source>
</evidence>
<proteinExistence type="inferred from homology"/>
<feature type="transmembrane region" description="Helical" evidence="2">
    <location>
        <begin position="111"/>
        <end position="129"/>
    </location>
</feature>
<dbReference type="AlphaFoldDB" id="A0A7S8E6A4"/>
<feature type="transmembrane region" description="Helical" evidence="2">
    <location>
        <begin position="6"/>
        <end position="23"/>
    </location>
</feature>
<dbReference type="GO" id="GO:0005886">
    <property type="term" value="C:plasma membrane"/>
    <property type="evidence" value="ECO:0007669"/>
    <property type="project" value="TreeGrafter"/>
</dbReference>
<reference evidence="4 5" key="1">
    <citation type="submission" date="2020-02" db="EMBL/GenBank/DDBJ databases">
        <authorList>
            <person name="Zheng R.K."/>
            <person name="Sun C.M."/>
        </authorList>
    </citation>
    <scope>NUCLEOTIDE SEQUENCE [LARGE SCALE GENOMIC DNA]</scope>
    <source>
        <strain evidence="5">rifampicinis</strain>
    </source>
</reference>
<accession>A0A7S8E6A4</accession>
<dbReference type="InterPro" id="IPR050882">
    <property type="entry name" value="Prepilin_peptidase/N-MTase"/>
</dbReference>
<organism evidence="4 5">
    <name type="scientific">Phototrophicus methaneseepsis</name>
    <dbReference type="NCBI Taxonomy" id="2710758"/>
    <lineage>
        <taxon>Bacteria</taxon>
        <taxon>Bacillati</taxon>
        <taxon>Chloroflexota</taxon>
        <taxon>Candidatus Thermofontia</taxon>
        <taxon>Phototrophicales</taxon>
        <taxon>Phototrophicaceae</taxon>
        <taxon>Phototrophicus</taxon>
    </lineage>
</organism>
<evidence type="ECO:0000259" key="3">
    <source>
        <dbReference type="Pfam" id="PF01478"/>
    </source>
</evidence>
<evidence type="ECO:0000313" key="5">
    <source>
        <dbReference type="Proteomes" id="UP000594468"/>
    </source>
</evidence>
<keyword evidence="5" id="KW-1185">Reference proteome</keyword>
<protein>
    <submittedName>
        <fullName evidence="4">Prepilin peptidase</fullName>
    </submittedName>
</protein>
<gene>
    <name evidence="4" type="ORF">G4Y79_15590</name>
</gene>